<feature type="transmembrane region" description="Helical" evidence="7">
    <location>
        <begin position="216"/>
        <end position="233"/>
    </location>
</feature>
<feature type="transmembrane region" description="Helical" evidence="7">
    <location>
        <begin position="81"/>
        <end position="104"/>
    </location>
</feature>
<keyword evidence="6 7" id="KW-0472">Membrane</keyword>
<dbReference type="PANTHER" id="PTHR30250:SF10">
    <property type="entry name" value="LIPOPOLYSACCHARIDE BIOSYNTHESIS PROTEIN WZXC"/>
    <property type="match status" value="1"/>
</dbReference>
<accession>A0A7X9S8V3</accession>
<reference evidence="8 9" key="1">
    <citation type="submission" date="2020-04" db="EMBL/GenBank/DDBJ databases">
        <authorList>
            <person name="Hitch T.C.A."/>
            <person name="Wylensek D."/>
            <person name="Clavel T."/>
        </authorList>
    </citation>
    <scope>NUCLEOTIDE SEQUENCE [LARGE SCALE GENOMIC DNA]</scope>
    <source>
        <strain evidence="8 9">WCA3-601-WT-5E</strain>
    </source>
</reference>
<dbReference type="GO" id="GO:0005886">
    <property type="term" value="C:plasma membrane"/>
    <property type="evidence" value="ECO:0007669"/>
    <property type="project" value="UniProtKB-SubCell"/>
</dbReference>
<comment type="similarity">
    <text evidence="2">Belongs to the polysaccharide synthase family.</text>
</comment>
<dbReference type="AlphaFoldDB" id="A0A7X9S8V3"/>
<comment type="caution">
    <text evidence="8">The sequence shown here is derived from an EMBL/GenBank/DDBJ whole genome shotgun (WGS) entry which is preliminary data.</text>
</comment>
<evidence type="ECO:0000256" key="3">
    <source>
        <dbReference type="ARBA" id="ARBA00022475"/>
    </source>
</evidence>
<evidence type="ECO:0000256" key="5">
    <source>
        <dbReference type="ARBA" id="ARBA00022989"/>
    </source>
</evidence>
<feature type="transmembrane region" description="Helical" evidence="7">
    <location>
        <begin position="45"/>
        <end position="69"/>
    </location>
</feature>
<evidence type="ECO:0000256" key="1">
    <source>
        <dbReference type="ARBA" id="ARBA00004651"/>
    </source>
</evidence>
<feature type="transmembrane region" description="Helical" evidence="7">
    <location>
        <begin position="292"/>
        <end position="317"/>
    </location>
</feature>
<evidence type="ECO:0000313" key="9">
    <source>
        <dbReference type="Proteomes" id="UP000520291"/>
    </source>
</evidence>
<dbReference type="Proteomes" id="UP000520291">
    <property type="component" value="Unassembled WGS sequence"/>
</dbReference>
<dbReference type="EMBL" id="JABAGL010000002">
    <property type="protein sequence ID" value="NME84891.1"/>
    <property type="molecule type" value="Genomic_DNA"/>
</dbReference>
<dbReference type="PANTHER" id="PTHR30250">
    <property type="entry name" value="PST FAMILY PREDICTED COLANIC ACID TRANSPORTER"/>
    <property type="match status" value="1"/>
</dbReference>
<feature type="transmembrane region" description="Helical" evidence="7">
    <location>
        <begin position="413"/>
        <end position="435"/>
    </location>
</feature>
<feature type="transmembrane region" description="Helical" evidence="7">
    <location>
        <begin position="21"/>
        <end position="39"/>
    </location>
</feature>
<feature type="transmembrane region" description="Helical" evidence="7">
    <location>
        <begin position="116"/>
        <end position="137"/>
    </location>
</feature>
<comment type="subcellular location">
    <subcellularLocation>
        <location evidence="1">Cell membrane</location>
        <topology evidence="1">Multi-pass membrane protein</topology>
    </subcellularLocation>
</comment>
<dbReference type="Pfam" id="PF13440">
    <property type="entry name" value="Polysacc_synt_3"/>
    <property type="match status" value="1"/>
</dbReference>
<protein>
    <submittedName>
        <fullName evidence="8">Lipopolysaccharide biosynthesis protein</fullName>
    </submittedName>
</protein>
<evidence type="ECO:0000256" key="4">
    <source>
        <dbReference type="ARBA" id="ARBA00022692"/>
    </source>
</evidence>
<keyword evidence="5 7" id="KW-1133">Transmembrane helix</keyword>
<keyword evidence="4 7" id="KW-0812">Transmembrane</keyword>
<dbReference type="InterPro" id="IPR050833">
    <property type="entry name" value="Poly_Biosynth_Transport"/>
</dbReference>
<organism evidence="8 9">
    <name type="scientific">Bacteroides eggerthii</name>
    <dbReference type="NCBI Taxonomy" id="28111"/>
    <lineage>
        <taxon>Bacteria</taxon>
        <taxon>Pseudomonadati</taxon>
        <taxon>Bacteroidota</taxon>
        <taxon>Bacteroidia</taxon>
        <taxon>Bacteroidales</taxon>
        <taxon>Bacteroidaceae</taxon>
        <taxon>Bacteroides</taxon>
    </lineage>
</organism>
<name>A0A7X9S8V3_9BACE</name>
<sequence>MVDSLKKQAVKGVVWSAVERFSVQGIQFVLSIVIARLVAPSEYGLIAMLGIFMAIAQTFIDSGFSNALVQKKDRTEVDFSTVFYFNIVVALLVYLILYFSAPYIALFYKEPLLDIITKWVGVNIIISAFSIVQRAKLTIQLDFKTQAKASLISVVASGVLGIFFAYYGYGVWALVTQALLNNLLDTLLLWLFAHWMPKWKFSYQSFKQLFSFGSKLLLSGLLHSVYLNLYTLVIGRKYSATDVGYYNRSYSIAQYPSVNIVMIISRAIYPLQCEMQDDDERLTRSFIQYLRMSCYIIFPLMMGLAVLAKPLVLLLLTERWLPAAKLISILSIAYMWYPVMVINNQILNVKGRSDYFLKAEIVKKVLAVLILVITMQYSLTWLCLGIVFYNILDIIIIIYFVKKVILTSYLSQIKSLFPIFFITMVMGIGGTLSISLVNTTILQILLGGSACIGIYLGISCLFHVKEFTYLVSQIKLLFAK</sequence>
<evidence type="ECO:0000256" key="6">
    <source>
        <dbReference type="ARBA" id="ARBA00023136"/>
    </source>
</evidence>
<evidence type="ECO:0000256" key="2">
    <source>
        <dbReference type="ARBA" id="ARBA00007430"/>
    </source>
</evidence>
<gene>
    <name evidence="8" type="ORF">HF841_02445</name>
</gene>
<evidence type="ECO:0000313" key="8">
    <source>
        <dbReference type="EMBL" id="NME84891.1"/>
    </source>
</evidence>
<feature type="transmembrane region" description="Helical" evidence="7">
    <location>
        <begin position="441"/>
        <end position="464"/>
    </location>
</feature>
<dbReference type="CDD" id="cd13127">
    <property type="entry name" value="MATE_tuaB_like"/>
    <property type="match status" value="1"/>
</dbReference>
<feature type="transmembrane region" description="Helical" evidence="7">
    <location>
        <begin position="323"/>
        <end position="343"/>
    </location>
</feature>
<dbReference type="RefSeq" id="WP_168947104.1">
    <property type="nucleotide sequence ID" value="NZ_JABAGL010000002.1"/>
</dbReference>
<evidence type="ECO:0000256" key="7">
    <source>
        <dbReference type="SAM" id="Phobius"/>
    </source>
</evidence>
<keyword evidence="3" id="KW-1003">Cell membrane</keyword>
<proteinExistence type="inferred from homology"/>
<feature type="transmembrane region" description="Helical" evidence="7">
    <location>
        <begin position="149"/>
        <end position="169"/>
    </location>
</feature>
<feature type="transmembrane region" description="Helical" evidence="7">
    <location>
        <begin position="379"/>
        <end position="401"/>
    </location>
</feature>